<protein>
    <submittedName>
        <fullName evidence="1">Uncharacterized protein</fullName>
    </submittedName>
</protein>
<accession>A0A1E7NVW3</accession>
<sequence length="128" mass="14637">MARMMTNGKSMTKEELVSKIESYFNERVVLKETKESIIFAPKTKVGLAVYLGITMQTLGEWEKDKDFGEIVSQAKQKCEMDILNHSLIGTYTPSVSMFLLKNQHGYVDKQEVVSDNVQKIEIIRSEIK</sequence>
<dbReference type="Proteomes" id="UP000421425">
    <property type="component" value="Unassembled WGS sequence"/>
</dbReference>
<dbReference type="Gene3D" id="1.10.132.80">
    <property type="match status" value="1"/>
</dbReference>
<dbReference type="Pfam" id="PF16677">
    <property type="entry name" value="GP3_package"/>
    <property type="match status" value="1"/>
</dbReference>
<proteinExistence type="predicted"/>
<evidence type="ECO:0000313" key="1">
    <source>
        <dbReference type="EMBL" id="ECZ5737913.1"/>
    </source>
</evidence>
<dbReference type="AlphaFoldDB" id="A0A1E7NVW3"/>
<evidence type="ECO:0000313" key="2">
    <source>
        <dbReference type="Proteomes" id="UP000421425"/>
    </source>
</evidence>
<gene>
    <name evidence="1" type="ORF">F8Y55_04465</name>
</gene>
<dbReference type="EMBL" id="AALHBX010000005">
    <property type="protein sequence ID" value="ECZ5737913.1"/>
    <property type="molecule type" value="Genomic_DNA"/>
</dbReference>
<organism evidence="1 2">
    <name type="scientific">Campylobacter jejuni</name>
    <dbReference type="NCBI Taxonomy" id="197"/>
    <lineage>
        <taxon>Bacteria</taxon>
        <taxon>Pseudomonadati</taxon>
        <taxon>Campylobacterota</taxon>
        <taxon>Epsilonproteobacteria</taxon>
        <taxon>Campylobacterales</taxon>
        <taxon>Campylobacteraceae</taxon>
        <taxon>Campylobacter</taxon>
    </lineage>
</organism>
<name>A0A1E7NVW3_CAMJU</name>
<comment type="caution">
    <text evidence="1">The sequence shown here is derived from an EMBL/GenBank/DDBJ whole genome shotgun (WGS) entry which is preliminary data.</text>
</comment>
<dbReference type="RefSeq" id="WP_002826748.1">
    <property type="nucleotide sequence ID" value="NZ_CP010472.1"/>
</dbReference>
<dbReference type="InterPro" id="IPR032066">
    <property type="entry name" value="GP3_package"/>
</dbReference>
<reference evidence="1 2" key="1">
    <citation type="submission" date="2019-10" db="EMBL/GenBank/DDBJ databases">
        <authorList>
            <consortium name="PulseNet: The National Subtyping Network for Foodborne Disease Surveillance"/>
            <person name="Tarr C.L."/>
            <person name="Trees E."/>
            <person name="Katz L.S."/>
            <person name="Carleton-Romer H.A."/>
            <person name="Stroika S."/>
            <person name="Kucerova Z."/>
            <person name="Roache K.F."/>
            <person name="Sabol A.L."/>
            <person name="Besser J."/>
            <person name="Gerner-Smidt P."/>
        </authorList>
    </citation>
    <scope>NUCLEOTIDE SEQUENCE [LARGE SCALE GENOMIC DNA]</scope>
    <source>
        <strain evidence="1 2">PNUSAC012091</strain>
    </source>
</reference>